<dbReference type="PROSITE" id="PS00699">
    <property type="entry name" value="NITROGENASE_1_1"/>
    <property type="match status" value="1"/>
</dbReference>
<keyword evidence="7" id="KW-0408">Iron</keyword>
<dbReference type="EMBL" id="LEKT01000018">
    <property type="protein sequence ID" value="KMO86634.1"/>
    <property type="molecule type" value="Genomic_DNA"/>
</dbReference>
<keyword evidence="9 12" id="KW-0535">Nitrogen fixation</keyword>
<dbReference type="PANTHER" id="PTHR33712:SF7">
    <property type="entry name" value="LIGHT-INDEPENDENT PROTOCHLOROPHYLLIDE REDUCTASE SUBUNIT B"/>
    <property type="match status" value="1"/>
</dbReference>
<evidence type="ECO:0000256" key="2">
    <source>
        <dbReference type="ARBA" id="ARBA00003522"/>
    </source>
</evidence>
<evidence type="ECO:0000256" key="5">
    <source>
        <dbReference type="ARBA" id="ARBA00022691"/>
    </source>
</evidence>
<evidence type="ECO:0000313" key="14">
    <source>
        <dbReference type="EMBL" id="KMO86634.1"/>
    </source>
</evidence>
<evidence type="ECO:0000256" key="4">
    <source>
        <dbReference type="ARBA" id="ARBA00022485"/>
    </source>
</evidence>
<dbReference type="Pfam" id="PF00148">
    <property type="entry name" value="Oxidored_nitro"/>
    <property type="match status" value="1"/>
</dbReference>
<dbReference type="InterPro" id="IPR036105">
    <property type="entry name" value="DiNase_FeMo-co_biosyn_sf"/>
</dbReference>
<organism evidence="14 15">
    <name type="scientific">Megasphaera cerevisiae DSM 20462</name>
    <dbReference type="NCBI Taxonomy" id="1122219"/>
    <lineage>
        <taxon>Bacteria</taxon>
        <taxon>Bacillati</taxon>
        <taxon>Bacillota</taxon>
        <taxon>Negativicutes</taxon>
        <taxon>Veillonellales</taxon>
        <taxon>Veillonellaceae</taxon>
        <taxon>Megasphaera</taxon>
    </lineage>
</organism>
<proteinExistence type="inferred from homology"/>
<dbReference type="RefSeq" id="WP_048514098.1">
    <property type="nucleotide sequence ID" value="NZ_FUXD01000019.1"/>
</dbReference>
<dbReference type="Gene3D" id="3.40.50.1980">
    <property type="entry name" value="Nitrogenase molybdenum iron protein domain"/>
    <property type="match status" value="3"/>
</dbReference>
<dbReference type="Pfam" id="PF04055">
    <property type="entry name" value="Radical_SAM"/>
    <property type="match status" value="1"/>
</dbReference>
<dbReference type="GO" id="GO:0051539">
    <property type="term" value="F:4 iron, 4 sulfur cluster binding"/>
    <property type="evidence" value="ECO:0007669"/>
    <property type="project" value="UniProtKB-KW"/>
</dbReference>
<dbReference type="InterPro" id="IPR034165">
    <property type="entry name" value="NifB_C"/>
</dbReference>
<evidence type="ECO:0000256" key="1">
    <source>
        <dbReference type="ARBA" id="ARBA00001966"/>
    </source>
</evidence>
<dbReference type="InParanoid" id="A0A0J6WVP0"/>
<feature type="domain" description="Radical SAM core" evidence="13">
    <location>
        <begin position="501"/>
        <end position="743"/>
    </location>
</feature>
<evidence type="ECO:0000256" key="12">
    <source>
        <dbReference type="RuleBase" id="RU004021"/>
    </source>
</evidence>
<dbReference type="AlphaFoldDB" id="A0A0J6WVP0"/>
<reference evidence="14 15" key="1">
    <citation type="submission" date="2015-06" db="EMBL/GenBank/DDBJ databases">
        <title>Draft genome sequence of beer spoilage bacterium Megasphaera cerevisiae type strain 20462.</title>
        <authorList>
            <person name="Kutumbaka K."/>
            <person name="Pasmowitz J."/>
            <person name="Mategko J."/>
            <person name="Reyes D."/>
            <person name="Friedrich A."/>
            <person name="Han S."/>
            <person name="Martens-Habbena W."/>
            <person name="Neal-McKinney J."/>
            <person name="Janagama H.K."/>
            <person name="Nadala C."/>
            <person name="Samadpour M."/>
        </authorList>
    </citation>
    <scope>NUCLEOTIDE SEQUENCE [LARGE SCALE GENOMIC DNA]</scope>
    <source>
        <strain evidence="14 15">DSM 20462</strain>
    </source>
</reference>
<dbReference type="InterPro" id="IPR058240">
    <property type="entry name" value="rSAM_sf"/>
</dbReference>
<dbReference type="InterPro" id="IPR006638">
    <property type="entry name" value="Elp3/MiaA/NifB-like_rSAM"/>
</dbReference>
<comment type="cofactor">
    <cofactor evidence="1">
        <name>[4Fe-4S] cluster</name>
        <dbReference type="ChEBI" id="CHEBI:49883"/>
    </cofactor>
</comment>
<dbReference type="SFLD" id="SFLDG01068">
    <property type="entry name" value="FeMo_cofactor_biosynthesis_pro"/>
    <property type="match status" value="1"/>
</dbReference>
<dbReference type="Gene3D" id="1.20.89.10">
    <property type="entry name" value="Nitrogenase Molybdenum-iron Protein, subunit B, domain 4"/>
    <property type="match status" value="1"/>
</dbReference>
<dbReference type="NCBIfam" id="TIGR01290">
    <property type="entry name" value="nifB"/>
    <property type="match status" value="1"/>
</dbReference>
<dbReference type="SUPFAM" id="SSF102114">
    <property type="entry name" value="Radical SAM enzymes"/>
    <property type="match status" value="1"/>
</dbReference>
<dbReference type="GO" id="GO:0046872">
    <property type="term" value="F:metal ion binding"/>
    <property type="evidence" value="ECO:0007669"/>
    <property type="project" value="UniProtKB-KW"/>
</dbReference>
<comment type="caution">
    <text evidence="14">The sequence shown here is derived from an EMBL/GenBank/DDBJ whole genome shotgun (WGS) entry which is preliminary data.</text>
</comment>
<dbReference type="InterPro" id="IPR005980">
    <property type="entry name" value="Nase_CF_NifB"/>
</dbReference>
<dbReference type="PROSITE" id="PS51918">
    <property type="entry name" value="RADICAL_SAM"/>
    <property type="match status" value="1"/>
</dbReference>
<dbReference type="OrthoDB" id="9764725at2"/>
<evidence type="ECO:0000256" key="10">
    <source>
        <dbReference type="ARBA" id="ARBA00030926"/>
    </source>
</evidence>
<dbReference type="InterPro" id="IPR050152">
    <property type="entry name" value="ChlB/BchB/BchZ"/>
</dbReference>
<dbReference type="InterPro" id="IPR007197">
    <property type="entry name" value="rSAM"/>
</dbReference>
<dbReference type="GO" id="GO:0032324">
    <property type="term" value="P:molybdopterin cofactor biosynthetic process"/>
    <property type="evidence" value="ECO:0007669"/>
    <property type="project" value="UniProtKB-ARBA"/>
</dbReference>
<dbReference type="InterPro" id="IPR000385">
    <property type="entry name" value="MoaA_NifB_PqqE_Fe-S-bd_CS"/>
</dbReference>
<dbReference type="PATRIC" id="fig|1122219.3.peg.885"/>
<dbReference type="PANTHER" id="PTHR33712">
    <property type="entry name" value="LIGHT-INDEPENDENT PROTOCHLOROPHYLLIDE REDUCTASE SUBUNIT B"/>
    <property type="match status" value="1"/>
</dbReference>
<name>A0A0J6WVP0_9FIRM</name>
<keyword evidence="5" id="KW-0949">S-adenosyl-L-methionine</keyword>
<keyword evidence="15" id="KW-1185">Reference proteome</keyword>
<comment type="function">
    <text evidence="2">Involved in the biosynthesis of the iron-molybdenum cofactor (FeMo-co or M-cluster) found in the dinitrogenase enzyme of the nitrogenase complex in nitrogen-fixing microorganisms. NifB catalyzes the crucial step of radical SAM-dependent carbide insertion that occurs concomitant with the insertion of a 9th sulfur and the rearrangement/coupling of two [4Fe-4S] clusters into a [8Fe-9S-C] cluster, the precursor to the M-cluster.</text>
</comment>
<dbReference type="SFLD" id="SFLDG01067">
    <property type="entry name" value="SPASM/twitch_domain_containing"/>
    <property type="match status" value="1"/>
</dbReference>
<gene>
    <name evidence="14" type="ORF">AB840_06870</name>
</gene>
<protein>
    <recommendedName>
        <fullName evidence="3">FeMo cofactor biosynthesis protein NifB</fullName>
    </recommendedName>
    <alternativeName>
        <fullName evidence="11">Nitrogenase cofactor maturase NifB</fullName>
    </alternativeName>
    <alternativeName>
        <fullName evidence="10">Radical SAM assemblase NifB</fullName>
    </alternativeName>
</protein>
<accession>A0A0J6WVP0</accession>
<evidence type="ECO:0000259" key="13">
    <source>
        <dbReference type="PROSITE" id="PS51918"/>
    </source>
</evidence>
<dbReference type="GO" id="GO:0016163">
    <property type="term" value="F:nitrogenase activity"/>
    <property type="evidence" value="ECO:0007669"/>
    <property type="project" value="InterPro"/>
</dbReference>
<dbReference type="InterPro" id="IPR000318">
    <property type="entry name" value="Nase_comp1_CS"/>
</dbReference>
<evidence type="ECO:0000256" key="8">
    <source>
        <dbReference type="ARBA" id="ARBA00023014"/>
    </source>
</evidence>
<sequence>MGMNVTELNVNPCKCCTPLGAVTALYGIKKCMSILHGSQGCSTYIRRHMATHYNEPIDIASSSMTEQGTVFGGEQNLIKGLENLIQQYHPEVIGVATTCLAETIGEDISGIIDHFYQSHEMCRNVKIIPISSPSYAGTQFEGFFRALYGIVTHVEMDTAPNGKINIITGPITPADTRWLKILLDAMKIQYILLPDVSENLDGGHGIQYDRLPQGGTSVDDIAHMGGARYTIELGTFVGEEWSPAVYLQQQFGIPYSRLDVPCGLQAVDSLLNKLRELGGTIPTSIQKERERFLDAMIDSHKYSALGRAAIFGEPDFVKGVVNLCCENGIIPTAVITGSVCKGFEEQLRPLAEKAAGVQFVENIQIKSDMDFAGLEECMVKTHANIMIGNSDGRRVSRKLTVPLIRFGFPIHDIVGGQRLRMLGYEGSLVLLDRIVNTLLLQRNKSFRQDMYDAYYLPLVQNEPAVESAAAGKGMKVAVSYAEKDIKKRTQEHPCFTCGSGKQKYARMHLPVAPKCNIQCNYCLRNYDCPNESRPGVTTEILTPEECLNKFKQVKKMMPNLTVVGIAGPGDALANFEEVSKAVMLIRQEDPTITFCLSTNGLMLPVYAQRLIDLGVTHVTLTINAVDPKIGAQIYDHVTYMGVTYTGESAAGILLGNQLSGLTYLAEHHIVCKVNIVMLKGINEHHIETVVKKVKELGAQITNIMQLIPVKGSAFEQLPLVSNFEIMEMRKTCGVYLEQMMHCRQCRADAIGTLDNDVSILYRKEVLAAQQKASEAGEVQKHKNTCLKKRLAVATKNGMWIDQHFGQAKEFYIYESDGTEIRFVERRNVNKYCYGKENCGEKTDRMTRIIDTIHDCDAVLSLRIGNAPLTELQSKGIMAIATYDDIEHAVKKAAAGL</sequence>
<comment type="similarity">
    <text evidence="12">Belongs to the NifD/NifK/NifE/NifN family.</text>
</comment>
<dbReference type="SFLD" id="SFLDF00281">
    <property type="entry name" value="FeMo_cofactor_biosynthesis_pro"/>
    <property type="match status" value="1"/>
</dbReference>
<dbReference type="InterPro" id="IPR003731">
    <property type="entry name" value="Di-Nase_FeMo-co_biosynth"/>
</dbReference>
<evidence type="ECO:0000256" key="6">
    <source>
        <dbReference type="ARBA" id="ARBA00022723"/>
    </source>
</evidence>
<evidence type="ECO:0000256" key="3">
    <source>
        <dbReference type="ARBA" id="ARBA00021702"/>
    </source>
</evidence>
<evidence type="ECO:0000256" key="7">
    <source>
        <dbReference type="ARBA" id="ARBA00023004"/>
    </source>
</evidence>
<keyword evidence="8" id="KW-0411">Iron-sulfur</keyword>
<evidence type="ECO:0000313" key="15">
    <source>
        <dbReference type="Proteomes" id="UP000036503"/>
    </source>
</evidence>
<dbReference type="InterPro" id="IPR000510">
    <property type="entry name" value="Nase/OxRdtase_comp1"/>
</dbReference>
<dbReference type="SFLD" id="SFLDS00029">
    <property type="entry name" value="Radical_SAM"/>
    <property type="match status" value="1"/>
</dbReference>
<keyword evidence="6" id="KW-0479">Metal-binding</keyword>
<dbReference type="PROSITE" id="PS01305">
    <property type="entry name" value="MOAA_NIFB_PQQE"/>
    <property type="match status" value="1"/>
</dbReference>
<dbReference type="Gene3D" id="3.20.20.70">
    <property type="entry name" value="Aldolase class I"/>
    <property type="match status" value="1"/>
</dbReference>
<dbReference type="Gene3D" id="3.30.420.130">
    <property type="entry name" value="Dinitrogenase iron-molybdenum cofactor biosynthesis domain"/>
    <property type="match status" value="1"/>
</dbReference>
<dbReference type="UniPathway" id="UPA00782"/>
<evidence type="ECO:0000256" key="9">
    <source>
        <dbReference type="ARBA" id="ARBA00023231"/>
    </source>
</evidence>
<evidence type="ECO:0000256" key="11">
    <source>
        <dbReference type="ARBA" id="ARBA00032102"/>
    </source>
</evidence>
<dbReference type="STRING" id="39029.BSR42_09790"/>
<dbReference type="SUPFAM" id="SSF53146">
    <property type="entry name" value="Nitrogenase accessory factor-like"/>
    <property type="match status" value="1"/>
</dbReference>
<dbReference type="InterPro" id="IPR013785">
    <property type="entry name" value="Aldolase_TIM"/>
</dbReference>
<dbReference type="CDD" id="cd00852">
    <property type="entry name" value="NifB"/>
    <property type="match status" value="1"/>
</dbReference>
<dbReference type="Proteomes" id="UP000036503">
    <property type="component" value="Unassembled WGS sequence"/>
</dbReference>
<dbReference type="SMART" id="SM00729">
    <property type="entry name" value="Elp3"/>
    <property type="match status" value="1"/>
</dbReference>
<keyword evidence="4" id="KW-0004">4Fe-4S</keyword>
<dbReference type="SUPFAM" id="SSF53807">
    <property type="entry name" value="Helical backbone' metal receptor"/>
    <property type="match status" value="1"/>
</dbReference>
<dbReference type="Pfam" id="PF02579">
    <property type="entry name" value="Nitro_FeMo-Co"/>
    <property type="match status" value="1"/>
</dbReference>